<evidence type="ECO:0000256" key="10">
    <source>
        <dbReference type="ARBA" id="ARBA00022844"/>
    </source>
</evidence>
<evidence type="ECO:0000256" key="4">
    <source>
        <dbReference type="ARBA" id="ARBA00015294"/>
    </source>
</evidence>
<dbReference type="GO" id="GO:0046718">
    <property type="term" value="P:symbiont entry into host cell"/>
    <property type="evidence" value="ECO:0007669"/>
    <property type="project" value="UniProtKB-KW"/>
</dbReference>
<evidence type="ECO:0000256" key="1">
    <source>
        <dbReference type="ARBA" id="ARBA00004182"/>
    </source>
</evidence>
<keyword evidence="14" id="KW-0325">Glycoprotein</keyword>
<dbReference type="InterPro" id="IPR005168">
    <property type="entry name" value="Bunya_G2"/>
</dbReference>
<keyword evidence="16" id="KW-1160">Virus entry into host cell</keyword>
<comment type="subcellular location">
    <subcellularLocation>
        <location evidence="2">Host Golgi apparatus membrane</location>
        <topology evidence="2">Multi-pass membrane protein</topology>
    </subcellularLocation>
    <subcellularLocation>
        <location evidence="3">Host endoplasmic reticulum membrane</location>
    </subcellularLocation>
    <subcellularLocation>
        <location evidence="1">Virion membrane</location>
    </subcellularLocation>
</comment>
<reference evidence="21 22" key="1">
    <citation type="submission" date="2019-05" db="EMBL/GenBank/DDBJ databases">
        <title>Genomic Characterization of 104 Bunyaviruses in the Families Peribunyaviridae, Nairoviridae, and Phenuiviridae.</title>
        <authorList>
            <person name="Kapuscinski M."/>
            <person name="Bergren N."/>
            <person name="Russell B."/>
            <person name="Lee J."/>
            <person name="Borland E."/>
            <person name="King D."/>
            <person name="Burkhalter K."/>
            <person name="Stenglein M."/>
            <person name="Kading R."/>
        </authorList>
    </citation>
    <scope>NUCLEOTIDE SEQUENCE [LARGE SCALE GENOMIC DNA]</scope>
    <source>
        <strain evidence="21 22">DakAr B 2882</strain>
    </source>
</reference>
<dbReference type="RefSeq" id="YP_010840670.1">
    <property type="nucleotide sequence ID" value="NC_078918.1"/>
</dbReference>
<keyword evidence="22" id="KW-1185">Reference proteome</keyword>
<evidence type="ECO:0000256" key="9">
    <source>
        <dbReference type="ARBA" id="ARBA00022812"/>
    </source>
</evidence>
<keyword evidence="12 18" id="KW-1133">Transmembrane helix</keyword>
<keyword evidence="7" id="KW-0732">Signal</keyword>
<dbReference type="GO" id="GO:0044167">
    <property type="term" value="C:host cell endoplasmic reticulum membrane"/>
    <property type="evidence" value="ECO:0007669"/>
    <property type="project" value="UniProtKB-SubCell"/>
</dbReference>
<evidence type="ECO:0000256" key="17">
    <source>
        <dbReference type="ARBA" id="ARBA00031199"/>
    </source>
</evidence>
<evidence type="ECO:0000256" key="8">
    <source>
        <dbReference type="ARBA" id="ARBA00022804"/>
    </source>
</evidence>
<dbReference type="Proteomes" id="UP001156893">
    <property type="component" value="Genome"/>
</dbReference>
<keyword evidence="9" id="KW-1040">Host Golgi apparatus</keyword>
<feature type="transmembrane region" description="Helical" evidence="18">
    <location>
        <begin position="1388"/>
        <end position="1412"/>
    </location>
</feature>
<evidence type="ECO:0000256" key="12">
    <source>
        <dbReference type="ARBA" id="ARBA00022989"/>
    </source>
</evidence>
<keyword evidence="10" id="KW-0946">Virion</keyword>
<feature type="domain" description="Bunyavirus glycoprotein G1" evidence="19">
    <location>
        <begin position="509"/>
        <end position="1373"/>
    </location>
</feature>
<dbReference type="GO" id="GO:0055036">
    <property type="term" value="C:virion membrane"/>
    <property type="evidence" value="ECO:0007669"/>
    <property type="project" value="UniProtKB-SubCell"/>
</dbReference>
<dbReference type="GeneID" id="80553773"/>
<dbReference type="GO" id="GO:0044003">
    <property type="term" value="P:symbiont-mediated perturbation of host process"/>
    <property type="evidence" value="ECO:0007669"/>
    <property type="project" value="InterPro"/>
</dbReference>
<feature type="transmembrane region" description="Helical" evidence="18">
    <location>
        <begin position="215"/>
        <end position="244"/>
    </location>
</feature>
<accession>A0A7D9MVJ0</accession>
<dbReference type="InterPro" id="IPR005167">
    <property type="entry name" value="Bunya_G1"/>
</dbReference>
<feature type="transmembrane region" description="Helical" evidence="18">
    <location>
        <begin position="455"/>
        <end position="474"/>
    </location>
</feature>
<evidence type="ECO:0000313" key="21">
    <source>
        <dbReference type="EMBL" id="QLA46912.1"/>
    </source>
</evidence>
<name>A0A7D9MVJ0_9VIRU</name>
<sequence length="1450" mass="164555">MIALFALMMLSLATIQGVPTATRCFTGGQKMHELHSSKATSEACLKDDVSQVKITTEYARNNSGIFAKMSAWRKWTVSDWHECRPKKTVSGSINVIEVDRNMIINSAVYTCDKDCTINVDKENAQIILHTEGINNFEVSGTTVMKAWFKTTATIPLQQTCEHIKVICGKKILQFHSCFKHHMSCIRYLQNSMVPGRVSNAICQNLELLIMTTITTLFFCLLLLLAKTYLCYLLLPIFIPLAYLYGFIYDRSCKKCKSCGLAYHPFTKCGDHCVCGGKFETSERMKLHRNSGLCPGYKSLRSARVLCKSKTSAFSLSVLLSILLLGFLTPIQGAPIKTNFTIDELPGFFQDQVQEVHVLQKNVVYSLIIDLILVTSVFISVICINYFVYSIANWFAMYCNQCDMYHPRSELKYFGDFTNKCGQCTCGQFEDIQGVIVHKRGSKCLTKYKIMTLKHIILWIVVILISKDIIMVTQAKALGECLKITTMEEGCTGPFFDIPTCNIQHLQHPYSQIAQYLQSHNIINDLDVKHILQLKQQFAEDLKMIAETKDLHQKILLEIAFLTRNCDFYTSYDNIHSTQQVQWQAMAKTSEFDFCKTKSTEPICKCLAGQSCGDLRDNKKDDINTHYTSNEEKKKADIVNAIAVIKYMIPGTGYSYVSNLTDNKQFQKIVDYITKFQEKHANNQRLKAFKLFLEGLLKTTDNLELEVNFTDAVPIVQGITPKVGFTDMVEDNFDQNFTNDGKRCKNPHLFICISPRSKVSTPEIFMCKDTKFYLIDTAGLHLYKIENSADTFCIGDKHCSLTYRVLTEQESQFYRKNNKCFGSAYSEPNNYLTKRSVLCRQKASGKCGNMTSFKATLCDDGFVYPEVAKQSPKNTAFPDERCFESTCKYGAFPYNTIHYDKCTWDNLKIAGRRLKIMSFENFQEYKDQVLKKITSDLTVNKFTLVENLPYFIPKKQYLTINGVTTADGMDGSYVEFEIPALTGTSAGYTVITKDGQELFDFIVYIKNSAVSSTYTLSYTTGPTVTINNKHTEKCTGRCPAKIEHDAGWATFSRERTSNWGCEEFGCLAIDDGCVYGSCMDVIKPELEVFSKVTSDTTKSTICISINHRSYCQEIEATSPIITSNIEAQFKTVESKILPKLVAIKNHKIFVGQINELGSFGRYCGNVQVTNNQTLGLADVKFDYLCHAAQRKDIIIRKCLENSYQSCKLLREESEYVLNEENHQITLSDNKRINGNLAVKAMFGDFNYKSYAKELEFDAEVSCVGCFSCIHGLICQADIKTSVETSCEIEALCPTFTNRLILHPDTEKYSLMFKCDRQLVENNLEIKICGKPVESHITISNTNDKIELSTGEQSTYIHEEDLQCGTWLCKFQEEGLNFILGPIYNWLGKFTWPVVAIVVIIIAVLLGIFVFMPMCMKLRDILKKNEYEHLQEIKTAVGVLPEVVKYRIKPFA</sequence>
<dbReference type="GO" id="GO:0044178">
    <property type="term" value="C:host cell Golgi membrane"/>
    <property type="evidence" value="ECO:0007669"/>
    <property type="project" value="UniProtKB-SubCell"/>
</dbReference>
<dbReference type="NCBIfam" id="TIGR04210">
    <property type="entry name" value="bunya_NSm"/>
    <property type="match status" value="1"/>
</dbReference>
<keyword evidence="6 18" id="KW-0812">Transmembrane</keyword>
<evidence type="ECO:0000256" key="2">
    <source>
        <dbReference type="ARBA" id="ARBA00004252"/>
    </source>
</evidence>
<evidence type="ECO:0000256" key="18">
    <source>
        <dbReference type="SAM" id="Phobius"/>
    </source>
</evidence>
<evidence type="ECO:0000256" key="13">
    <source>
        <dbReference type="ARBA" id="ARBA00023136"/>
    </source>
</evidence>
<evidence type="ECO:0000256" key="3">
    <source>
        <dbReference type="ARBA" id="ARBA00004625"/>
    </source>
</evidence>
<evidence type="ECO:0000256" key="7">
    <source>
        <dbReference type="ARBA" id="ARBA00022729"/>
    </source>
</evidence>
<proteinExistence type="predicted"/>
<evidence type="ECO:0000256" key="14">
    <source>
        <dbReference type="ARBA" id="ARBA00023180"/>
    </source>
</evidence>
<dbReference type="KEGG" id="vg:80553773"/>
<organism evidence="21 22">
    <name type="scientific">Nola virus</name>
    <dbReference type="NCBI Taxonomy" id="442713"/>
    <lineage>
        <taxon>Viruses</taxon>
        <taxon>Riboviria</taxon>
        <taxon>Orthornavirae</taxon>
        <taxon>Negarnaviricota</taxon>
        <taxon>Polyploviricotina</taxon>
        <taxon>Bunyaviricetes</taxon>
        <taxon>Elliovirales</taxon>
        <taxon>Peribunyaviridae</taxon>
        <taxon>Orthobunyavirus</taxon>
        <taxon>Orthobunyavirus nolaense</taxon>
    </lineage>
</organism>
<evidence type="ECO:0000256" key="15">
    <source>
        <dbReference type="ARBA" id="ARBA00023184"/>
    </source>
</evidence>
<keyword evidence="5" id="KW-0945">Host-virus interaction</keyword>
<evidence type="ECO:0000313" key="22">
    <source>
        <dbReference type="Proteomes" id="UP001156893"/>
    </source>
</evidence>
<feature type="transmembrane region" description="Helical" evidence="18">
    <location>
        <begin position="362"/>
        <end position="387"/>
    </location>
</feature>
<feature type="domain" description="Bunyavirus glycoprotein G2" evidence="20">
    <location>
        <begin position="23"/>
        <end position="303"/>
    </location>
</feature>
<evidence type="ECO:0000256" key="11">
    <source>
        <dbReference type="ARBA" id="ARBA00022870"/>
    </source>
</evidence>
<dbReference type="InterPro" id="IPR026400">
    <property type="entry name" value="Bunya_nonstruc_pro_NSm"/>
</dbReference>
<protein>
    <recommendedName>
        <fullName evidence="4">Envelopment polyprotein</fullName>
    </recommendedName>
    <alternativeName>
        <fullName evidence="17">M polyprotein</fullName>
    </alternativeName>
</protein>
<keyword evidence="15" id="KW-1038">Host endoplasmic reticulum</keyword>
<dbReference type="EMBL" id="MK896511">
    <property type="protein sequence ID" value="QLA46912.1"/>
    <property type="molecule type" value="Viral_cRNA"/>
</dbReference>
<dbReference type="GO" id="GO:0019062">
    <property type="term" value="P:virion attachment to host cell"/>
    <property type="evidence" value="ECO:0007669"/>
    <property type="project" value="UniProtKB-KW"/>
</dbReference>
<feature type="transmembrane region" description="Helical" evidence="18">
    <location>
        <begin position="310"/>
        <end position="330"/>
    </location>
</feature>
<evidence type="ECO:0000259" key="20">
    <source>
        <dbReference type="Pfam" id="PF03563"/>
    </source>
</evidence>
<dbReference type="Pfam" id="PF03557">
    <property type="entry name" value="Bunya_G1"/>
    <property type="match status" value="1"/>
</dbReference>
<evidence type="ECO:0000256" key="16">
    <source>
        <dbReference type="ARBA" id="ARBA00023296"/>
    </source>
</evidence>
<evidence type="ECO:0000256" key="6">
    <source>
        <dbReference type="ARBA" id="ARBA00022692"/>
    </source>
</evidence>
<dbReference type="Pfam" id="PF03563">
    <property type="entry name" value="Bunya_G2"/>
    <property type="match status" value="1"/>
</dbReference>
<evidence type="ECO:0000259" key="19">
    <source>
        <dbReference type="Pfam" id="PF03557"/>
    </source>
</evidence>
<keyword evidence="11" id="KW-1043">Host membrane</keyword>
<keyword evidence="13 18" id="KW-0472">Membrane</keyword>
<keyword evidence="8" id="KW-1161">Viral attachment to host cell</keyword>
<evidence type="ECO:0000256" key="5">
    <source>
        <dbReference type="ARBA" id="ARBA00022581"/>
    </source>
</evidence>